<dbReference type="SUPFAM" id="SSF46689">
    <property type="entry name" value="Homeodomain-like"/>
    <property type="match status" value="1"/>
</dbReference>
<dbReference type="AlphaFoldDB" id="A0A0E3BDF0"/>
<evidence type="ECO:0000256" key="3">
    <source>
        <dbReference type="ARBA" id="ARBA00023163"/>
    </source>
</evidence>
<proteinExistence type="predicted"/>
<dbReference type="Pfam" id="PF12833">
    <property type="entry name" value="HTH_18"/>
    <property type="match status" value="1"/>
</dbReference>
<dbReference type="GO" id="GO:0005829">
    <property type="term" value="C:cytosol"/>
    <property type="evidence" value="ECO:0007669"/>
    <property type="project" value="TreeGrafter"/>
</dbReference>
<evidence type="ECO:0000313" key="6">
    <source>
        <dbReference type="Proteomes" id="UP000029567"/>
    </source>
</evidence>
<dbReference type="Gene3D" id="1.10.10.60">
    <property type="entry name" value="Homeodomain-like"/>
    <property type="match status" value="1"/>
</dbReference>
<dbReference type="PANTHER" id="PTHR47894">
    <property type="entry name" value="HTH-TYPE TRANSCRIPTIONAL REGULATOR GADX"/>
    <property type="match status" value="1"/>
</dbReference>
<organism evidence="5 6">
    <name type="scientific">Comamonas thiooxydans</name>
    <dbReference type="NCBI Taxonomy" id="363952"/>
    <lineage>
        <taxon>Bacteria</taxon>
        <taxon>Pseudomonadati</taxon>
        <taxon>Pseudomonadota</taxon>
        <taxon>Betaproteobacteria</taxon>
        <taxon>Burkholderiales</taxon>
        <taxon>Comamonadaceae</taxon>
        <taxon>Comamonas</taxon>
    </lineage>
</organism>
<keyword evidence="2" id="KW-0238">DNA-binding</keyword>
<comment type="caution">
    <text evidence="5">The sequence shown here is derived from an EMBL/GenBank/DDBJ whole genome shotgun (WGS) entry which is preliminary data.</text>
</comment>
<keyword evidence="3" id="KW-0804">Transcription</keyword>
<evidence type="ECO:0000256" key="1">
    <source>
        <dbReference type="ARBA" id="ARBA00023015"/>
    </source>
</evidence>
<dbReference type="InterPro" id="IPR018060">
    <property type="entry name" value="HTH_AraC"/>
</dbReference>
<dbReference type="GO" id="GO:0000976">
    <property type="term" value="F:transcription cis-regulatory region binding"/>
    <property type="evidence" value="ECO:0007669"/>
    <property type="project" value="TreeGrafter"/>
</dbReference>
<evidence type="ECO:0000259" key="4">
    <source>
        <dbReference type="PROSITE" id="PS01124"/>
    </source>
</evidence>
<accession>A0A0E3BDF0</accession>
<evidence type="ECO:0000313" key="5">
    <source>
        <dbReference type="EMBL" id="KGG82968.1"/>
    </source>
</evidence>
<dbReference type="InterPro" id="IPR032687">
    <property type="entry name" value="AraC-type_N"/>
</dbReference>
<dbReference type="GO" id="GO:0003700">
    <property type="term" value="F:DNA-binding transcription factor activity"/>
    <property type="evidence" value="ECO:0007669"/>
    <property type="project" value="InterPro"/>
</dbReference>
<dbReference type="PROSITE" id="PS01124">
    <property type="entry name" value="HTH_ARAC_FAMILY_2"/>
    <property type="match status" value="1"/>
</dbReference>
<dbReference type="Pfam" id="PF12625">
    <property type="entry name" value="Arabinose_bd"/>
    <property type="match status" value="1"/>
</dbReference>
<protein>
    <submittedName>
        <fullName evidence="5">AraC family transcriptional regulator</fullName>
    </submittedName>
</protein>
<dbReference type="SMART" id="SM00342">
    <property type="entry name" value="HTH_ARAC"/>
    <property type="match status" value="1"/>
</dbReference>
<dbReference type="PANTHER" id="PTHR47894:SF1">
    <property type="entry name" value="HTH-TYPE TRANSCRIPTIONAL REGULATOR VQSM"/>
    <property type="match status" value="1"/>
</dbReference>
<name>A0A0E3BDF0_9BURK</name>
<dbReference type="InterPro" id="IPR009057">
    <property type="entry name" value="Homeodomain-like_sf"/>
</dbReference>
<sequence>MAAASIVPFTISMALVRGIAAGVRRHGHDCEELLLRAGIAPLLLAQDGARVTADQYVALMWRVVEMLGDEAMCQFSRPLKRGSLELIARQALSGHGMETALQRMCQAHVLLQDQVDVQLVRDGALAGIVLRPVGDEPLPNFLYEFSLRVLWRLTAWLMGGTLKVQHFDFAFGQPDYANDYGDTFPAPLHFGLPFSAFWFDARKLARVCSRDEQALQTFVASWPAAAIMAPRTGEGVDARVHSHLLQSRPRWAGLEATAAELNMSAPTLQRKLAAAGTSFQAIKDELRRDIAVSRLGTSKVSFTELAADLGFADAAAFQRAFKGWTGSSPGLYRARPVES</sequence>
<dbReference type="Proteomes" id="UP000029567">
    <property type="component" value="Unassembled WGS sequence"/>
</dbReference>
<feature type="domain" description="HTH araC/xylS-type" evidence="4">
    <location>
        <begin position="234"/>
        <end position="335"/>
    </location>
</feature>
<dbReference type="RefSeq" id="WP_034383721.1">
    <property type="nucleotide sequence ID" value="NZ_AWTN01000148.1"/>
</dbReference>
<reference evidence="5 6" key="1">
    <citation type="submission" date="2013-09" db="EMBL/GenBank/DDBJ databases">
        <title>High correlation between genotypes and phenotypes of environmental bacteria Comamonas testosteroni strains.</title>
        <authorList>
            <person name="Liu L."/>
            <person name="Zhu W."/>
            <person name="Xia X."/>
            <person name="Xu B."/>
            <person name="Luo M."/>
            <person name="Wang G."/>
        </authorList>
    </citation>
    <scope>NUCLEOTIDE SEQUENCE [LARGE SCALE GENOMIC DNA]</scope>
    <source>
        <strain evidence="5 6">JL14</strain>
    </source>
</reference>
<evidence type="ECO:0000256" key="2">
    <source>
        <dbReference type="ARBA" id="ARBA00023125"/>
    </source>
</evidence>
<dbReference type="EMBL" id="AWTN01000148">
    <property type="protein sequence ID" value="KGG82968.1"/>
    <property type="molecule type" value="Genomic_DNA"/>
</dbReference>
<gene>
    <name evidence="5" type="ORF">P245_26390</name>
</gene>
<keyword evidence="1" id="KW-0805">Transcription regulation</keyword>